<dbReference type="AlphaFoldDB" id="A0A7R9JRJ5"/>
<evidence type="ECO:0000313" key="2">
    <source>
        <dbReference type="EMBL" id="CAD7588039.1"/>
    </source>
</evidence>
<accession>A0A7R9JRJ5</accession>
<dbReference type="EMBL" id="OE839649">
    <property type="protein sequence ID" value="CAD7588039.1"/>
    <property type="molecule type" value="Genomic_DNA"/>
</dbReference>
<name>A0A7R9JRJ5_TIMGE</name>
<organism evidence="2">
    <name type="scientific">Timema genevievae</name>
    <name type="common">Walking stick</name>
    <dbReference type="NCBI Taxonomy" id="629358"/>
    <lineage>
        <taxon>Eukaryota</taxon>
        <taxon>Metazoa</taxon>
        <taxon>Ecdysozoa</taxon>
        <taxon>Arthropoda</taxon>
        <taxon>Hexapoda</taxon>
        <taxon>Insecta</taxon>
        <taxon>Pterygota</taxon>
        <taxon>Neoptera</taxon>
        <taxon>Polyneoptera</taxon>
        <taxon>Phasmatodea</taxon>
        <taxon>Timematodea</taxon>
        <taxon>Timematoidea</taxon>
        <taxon>Timematidae</taxon>
        <taxon>Timema</taxon>
    </lineage>
</organism>
<gene>
    <name evidence="2" type="ORF">TGEB3V08_LOCUS2157</name>
</gene>
<protein>
    <submittedName>
        <fullName evidence="2">Uncharacterized protein</fullName>
    </submittedName>
</protein>
<sequence>MFLSVTYSLYLVRPGYITPPVPYPAGSHAASGSTNTRIGASSNGGGHPPIRHLSSFSRLRCILVLTSARLSPTVEGRAPTVWKSDRSNPTTHFSPSAEAVSRGVVPSVHNSSPSSWNCCSPVHQRFRPLVSSGSPLSWAPEFPGASPHSTLQALPVPFLSPCPSILSLSSHYSSFMLTLRQLPHFILPHLSFHYPYHRLCACLHPFLFVLICPPLHVSIHIKECNQRINIPMLLTLQLTLYIYIPLDLVRLIRVRRFHYYVVSRCSHNDGGDEHQLYEFPKCRQR</sequence>
<proteinExistence type="predicted"/>
<reference evidence="2" key="1">
    <citation type="submission" date="2020-11" db="EMBL/GenBank/DDBJ databases">
        <authorList>
            <person name="Tran Van P."/>
        </authorList>
    </citation>
    <scope>NUCLEOTIDE SEQUENCE</scope>
</reference>
<feature type="region of interest" description="Disordered" evidence="1">
    <location>
        <begin position="26"/>
        <end position="49"/>
    </location>
</feature>
<feature type="compositionally biased region" description="Polar residues" evidence="1">
    <location>
        <begin position="30"/>
        <end position="41"/>
    </location>
</feature>
<evidence type="ECO:0000256" key="1">
    <source>
        <dbReference type="SAM" id="MobiDB-lite"/>
    </source>
</evidence>